<dbReference type="PANTHER" id="PTHR31834">
    <property type="entry name" value="INITIATION-SPECIFIC ALPHA-1,6-MANNOSYLTRANSFERASE"/>
    <property type="match status" value="1"/>
</dbReference>
<dbReference type="eggNOG" id="ENOG502RJ0F">
    <property type="taxonomic scope" value="Eukaryota"/>
</dbReference>
<proteinExistence type="predicted"/>
<dbReference type="Pfam" id="PF04488">
    <property type="entry name" value="Gly_transf_sug"/>
    <property type="match status" value="1"/>
</dbReference>
<dbReference type="GO" id="GO:0000009">
    <property type="term" value="F:alpha-1,6-mannosyltransferase activity"/>
    <property type="evidence" value="ECO:0007669"/>
    <property type="project" value="InterPro"/>
</dbReference>
<evidence type="ECO:0000313" key="2">
    <source>
        <dbReference type="EMBL" id="EEH57703.1"/>
    </source>
</evidence>
<feature type="compositionally biased region" description="Polar residues" evidence="1">
    <location>
        <begin position="96"/>
        <end position="108"/>
    </location>
</feature>
<reference evidence="2 3" key="1">
    <citation type="journal article" date="2009" name="Science">
        <title>Green evolution and dynamic adaptations revealed by genomes of the marine picoeukaryotes Micromonas.</title>
        <authorList>
            <person name="Worden A.Z."/>
            <person name="Lee J.H."/>
            <person name="Mock T."/>
            <person name="Rouze P."/>
            <person name="Simmons M.P."/>
            <person name="Aerts A.L."/>
            <person name="Allen A.E."/>
            <person name="Cuvelier M.L."/>
            <person name="Derelle E."/>
            <person name="Everett M.V."/>
            <person name="Foulon E."/>
            <person name="Grimwood J."/>
            <person name="Gundlach H."/>
            <person name="Henrissat B."/>
            <person name="Napoli C."/>
            <person name="McDonald S.M."/>
            <person name="Parker M.S."/>
            <person name="Rombauts S."/>
            <person name="Salamov A."/>
            <person name="Von Dassow P."/>
            <person name="Badger J.H."/>
            <person name="Coutinho P.M."/>
            <person name="Demir E."/>
            <person name="Dubchak I."/>
            <person name="Gentemann C."/>
            <person name="Eikrem W."/>
            <person name="Gready J.E."/>
            <person name="John U."/>
            <person name="Lanier W."/>
            <person name="Lindquist E.A."/>
            <person name="Lucas S."/>
            <person name="Mayer K.F."/>
            <person name="Moreau H."/>
            <person name="Not F."/>
            <person name="Otillar R."/>
            <person name="Panaud O."/>
            <person name="Pangilinan J."/>
            <person name="Paulsen I."/>
            <person name="Piegu B."/>
            <person name="Poliakov A."/>
            <person name="Robbens S."/>
            <person name="Schmutz J."/>
            <person name="Toulza E."/>
            <person name="Wyss T."/>
            <person name="Zelensky A."/>
            <person name="Zhou K."/>
            <person name="Armbrust E.V."/>
            <person name="Bhattacharya D."/>
            <person name="Goodenough U.W."/>
            <person name="Van de Peer Y."/>
            <person name="Grigoriev I.V."/>
        </authorList>
    </citation>
    <scope>NUCLEOTIDE SEQUENCE [LARGE SCALE GENOMIC DNA]</scope>
    <source>
        <strain evidence="2 3">CCMP1545</strain>
    </source>
</reference>
<dbReference type="SUPFAM" id="SSF53335">
    <property type="entry name" value="S-adenosyl-L-methionine-dependent methyltransferases"/>
    <property type="match status" value="1"/>
</dbReference>
<feature type="compositionally biased region" description="Low complexity" evidence="1">
    <location>
        <begin position="994"/>
        <end position="1009"/>
    </location>
</feature>
<keyword evidence="3" id="KW-1185">Reference proteome</keyword>
<dbReference type="GeneID" id="9683190"/>
<feature type="compositionally biased region" description="Acidic residues" evidence="1">
    <location>
        <begin position="1059"/>
        <end position="1070"/>
    </location>
</feature>
<feature type="region of interest" description="Disordered" evidence="1">
    <location>
        <begin position="51"/>
        <end position="124"/>
    </location>
</feature>
<feature type="compositionally biased region" description="Low complexity" evidence="1">
    <location>
        <begin position="68"/>
        <end position="77"/>
    </location>
</feature>
<evidence type="ECO:0000313" key="3">
    <source>
        <dbReference type="Proteomes" id="UP000001876"/>
    </source>
</evidence>
<feature type="region of interest" description="Disordered" evidence="1">
    <location>
        <begin position="974"/>
        <end position="1079"/>
    </location>
</feature>
<dbReference type="KEGG" id="mpp:MICPUCDRAFT_57280"/>
<dbReference type="OMA" id="EMAYSRH"/>
<dbReference type="SUPFAM" id="SSF53448">
    <property type="entry name" value="Nucleotide-diphospho-sugar transferases"/>
    <property type="match status" value="1"/>
</dbReference>
<dbReference type="OrthoDB" id="411251at2759"/>
<feature type="region of interest" description="Disordered" evidence="1">
    <location>
        <begin position="1"/>
        <end position="36"/>
    </location>
</feature>
<evidence type="ECO:0000256" key="1">
    <source>
        <dbReference type="SAM" id="MobiDB-lite"/>
    </source>
</evidence>
<accession>C1MQG2</accession>
<dbReference type="InterPro" id="IPR029044">
    <property type="entry name" value="Nucleotide-diphossugar_trans"/>
</dbReference>
<dbReference type="STRING" id="564608.C1MQG2"/>
<dbReference type="InterPro" id="IPR039367">
    <property type="entry name" value="Och1-like"/>
</dbReference>
<dbReference type="InterPro" id="IPR007577">
    <property type="entry name" value="GlycoTrfase_DXD_sugar-bd_CS"/>
</dbReference>
<dbReference type="InterPro" id="IPR029063">
    <property type="entry name" value="SAM-dependent_MTases_sf"/>
</dbReference>
<dbReference type="RefSeq" id="XP_003057752.1">
    <property type="nucleotide sequence ID" value="XM_003057706.1"/>
</dbReference>
<feature type="compositionally biased region" description="Basic residues" evidence="1">
    <location>
        <begin position="51"/>
        <end position="67"/>
    </location>
</feature>
<dbReference type="GO" id="GO:0006487">
    <property type="term" value="P:protein N-linked glycosylation"/>
    <property type="evidence" value="ECO:0007669"/>
    <property type="project" value="TreeGrafter"/>
</dbReference>
<feature type="compositionally biased region" description="Acidic residues" evidence="1">
    <location>
        <begin position="1027"/>
        <end position="1052"/>
    </location>
</feature>
<dbReference type="Gene3D" id="3.40.50.150">
    <property type="entry name" value="Vaccinia Virus protein VP39"/>
    <property type="match status" value="1"/>
</dbReference>
<gene>
    <name evidence="2" type="ORF">MICPUCDRAFT_57280</name>
</gene>
<feature type="region of interest" description="Disordered" evidence="1">
    <location>
        <begin position="277"/>
        <end position="299"/>
    </location>
</feature>
<name>C1MQG2_MICPC</name>
<organism evidence="3">
    <name type="scientific">Micromonas pusilla (strain CCMP1545)</name>
    <name type="common">Picoplanktonic green alga</name>
    <dbReference type="NCBI Taxonomy" id="564608"/>
    <lineage>
        <taxon>Eukaryota</taxon>
        <taxon>Viridiplantae</taxon>
        <taxon>Chlorophyta</taxon>
        <taxon>Mamiellophyceae</taxon>
        <taxon>Mamiellales</taxon>
        <taxon>Mamiellaceae</taxon>
        <taxon>Micromonas</taxon>
    </lineage>
</organism>
<protein>
    <submittedName>
        <fullName evidence="2">Glycosyltransferase family 32 protein</fullName>
    </submittedName>
</protein>
<dbReference type="EMBL" id="GG663738">
    <property type="protein sequence ID" value="EEH57703.1"/>
    <property type="molecule type" value="Genomic_DNA"/>
</dbReference>
<dbReference type="Proteomes" id="UP000001876">
    <property type="component" value="Unassembled WGS sequence"/>
</dbReference>
<keyword evidence="2" id="KW-0808">Transferase</keyword>
<dbReference type="Gene3D" id="3.90.550.20">
    <property type="match status" value="1"/>
</dbReference>
<sequence>MDARAHHRTDGGGDTSRCARVDRRRSRRGAAPSSRAVRTFRVAHLSRYTHRSLRRVRHRAPRARRSLRAASLTSQRSTAGPRALPLARRDIEIPSASASPNPNLRRTTSGLRGADDASDSSGDGGYVDGRRSFFKKKTATADPLRSVEEGYYRAPDGGRARSKSPKARSRQPTIAFSSVGGGTVVSTLDDTLGCRCSFHLPSNVQIFRMFACMIVGILLVKVSFAPGDRGFTRRGNRHSGIRNFDLRQLYEKSDLASTQANFGTVRLGDVRLGGDAARGGARDARRGGNGAEYGTSTDGDDAAFGAAPTPLKISRIVHQTYKSKDVPERMKPFMETWRAMNPGWEMRFYDDEGCTEFVKREFPEYYDAYAGLPKHVERSDFFRYLVVLREGGVYADIDTSCEKPLDSFINANDTLVVGWENEFDTDEMAYSRHFVRRRQVLNWAFAGAAGHPALRETCDHVNENYQRIFTNNTNRDTLERTGPGAFTDYVMKSFWRHSPANRDAAGSVAGMVPWGYRGRETEALGRPDASKSPWNVRVLSKVAFGTHPTGEDGVSQDDPGVLIAHHYLGSWKSKQGWTAHKKGIVGHVKLFVNAMKKDKQDLVNFRAELSRLDENYAMPDVNPNAAYPVSAAWEPPFDVLTPLLGSDASTSTRSTLESGAAVTARGRWQAGVWDPREPTSADALVGSLAAHDSNAVLVDVGAGIGFFSLAAAARGRRALAFESAAAAASLVAASIAHNDFGHLVRLDETRVGGKGEAYCEALLKRAKRAAKKKGTDATPATTATEEALRLAAAARRTATATEADTEADTGTGTGTGTETRRFPFPATNDAFRCELAVEAGTKPLDDLIPRDVDVAAMRVASDGWETHVLEGARRLLAERPPPIVLLELTPRRTRGASRDALADARATLEWMFSLGYDDVAHSGAACDERWENMTNFVNNRGGLGMETAETMKQPTWCHVSRADIPAIVERADEDKPESILFHHKREAERRKNAPPRAEARTAPAPAARTEAADVEDSTSTSSKESDVVDATDEIAADADADGVDFSDFDDVEGVVGETVDVEDAGEEDVPETPRVRRVH</sequence>
<feature type="region of interest" description="Disordered" evidence="1">
    <location>
        <begin position="798"/>
        <end position="823"/>
    </location>
</feature>
<dbReference type="GO" id="GO:0000136">
    <property type="term" value="C:mannan polymerase complex"/>
    <property type="evidence" value="ECO:0007669"/>
    <property type="project" value="TreeGrafter"/>
</dbReference>
<dbReference type="AlphaFoldDB" id="C1MQG2"/>
<feature type="region of interest" description="Disordered" evidence="1">
    <location>
        <begin position="148"/>
        <end position="174"/>
    </location>
</feature>
<feature type="compositionally biased region" description="Basic and acidic residues" evidence="1">
    <location>
        <begin position="1"/>
        <end position="21"/>
    </location>
</feature>
<feature type="compositionally biased region" description="Basic residues" evidence="1">
    <location>
        <begin position="160"/>
        <end position="169"/>
    </location>
</feature>
<feature type="compositionally biased region" description="Basic and acidic residues" evidence="1">
    <location>
        <begin position="148"/>
        <end position="159"/>
    </location>
</feature>
<dbReference type="PANTHER" id="PTHR31834:SF1">
    <property type="entry name" value="INITIATION-SPECIFIC ALPHA-1,6-MANNOSYLTRANSFERASE"/>
    <property type="match status" value="1"/>
</dbReference>